<feature type="compositionally biased region" description="Polar residues" evidence="1">
    <location>
        <begin position="87"/>
        <end position="98"/>
    </location>
</feature>
<feature type="region of interest" description="Disordered" evidence="1">
    <location>
        <begin position="1"/>
        <end position="73"/>
    </location>
</feature>
<accession>A0A8R1I1P3</accession>
<feature type="compositionally biased region" description="Basic and acidic residues" evidence="1">
    <location>
        <begin position="47"/>
        <end position="62"/>
    </location>
</feature>
<evidence type="ECO:0000313" key="2">
    <source>
        <dbReference type="EnsemblMetazoa" id="CJA14479.1"/>
    </source>
</evidence>
<dbReference type="Proteomes" id="UP000005237">
    <property type="component" value="Unassembled WGS sequence"/>
</dbReference>
<name>A0A8R1I1P3_CAEJA</name>
<sequence>MQQQRHLSAYPALLEPTCRRRLPMPPDSHLRRSSSPRILPTPPPLSPEHRCPSAAPHLERRSSGRQLPRPPTAELNHFTNIVQAHNHNHSQSSLSPVSLTPDPTPDDPEEFDEDDVEEDVEEEEEEVEDDDEDVEEEIAKPVVITPPEEFRRISPEIHIAPPPPQPRRMSKFSVHSPSIEQVSFSFSFFVFSPTTLFFA</sequence>
<feature type="region of interest" description="Disordered" evidence="1">
    <location>
        <begin position="87"/>
        <end position="172"/>
    </location>
</feature>
<dbReference type="AlphaFoldDB" id="A0A8R1I1P3"/>
<reference evidence="3" key="1">
    <citation type="submission" date="2010-08" db="EMBL/GenBank/DDBJ databases">
        <authorList>
            <consortium name="Caenorhabditis japonica Sequencing Consortium"/>
            <person name="Wilson R.K."/>
        </authorList>
    </citation>
    <scope>NUCLEOTIDE SEQUENCE [LARGE SCALE GENOMIC DNA]</scope>
    <source>
        <strain evidence="3">DF5081</strain>
    </source>
</reference>
<organism evidence="2 3">
    <name type="scientific">Caenorhabditis japonica</name>
    <dbReference type="NCBI Taxonomy" id="281687"/>
    <lineage>
        <taxon>Eukaryota</taxon>
        <taxon>Metazoa</taxon>
        <taxon>Ecdysozoa</taxon>
        <taxon>Nematoda</taxon>
        <taxon>Chromadorea</taxon>
        <taxon>Rhabditida</taxon>
        <taxon>Rhabditina</taxon>
        <taxon>Rhabditomorpha</taxon>
        <taxon>Rhabditoidea</taxon>
        <taxon>Rhabditidae</taxon>
        <taxon>Peloderinae</taxon>
        <taxon>Caenorhabditis</taxon>
    </lineage>
</organism>
<keyword evidence="3" id="KW-1185">Reference proteome</keyword>
<protein>
    <submittedName>
        <fullName evidence="2">Uncharacterized protein</fullName>
    </submittedName>
</protein>
<evidence type="ECO:0000313" key="3">
    <source>
        <dbReference type="Proteomes" id="UP000005237"/>
    </source>
</evidence>
<feature type="compositionally biased region" description="Acidic residues" evidence="1">
    <location>
        <begin position="104"/>
        <end position="136"/>
    </location>
</feature>
<reference evidence="2" key="2">
    <citation type="submission" date="2022-06" db="UniProtKB">
        <authorList>
            <consortium name="EnsemblMetazoa"/>
        </authorList>
    </citation>
    <scope>IDENTIFICATION</scope>
    <source>
        <strain evidence="2">DF5081</strain>
    </source>
</reference>
<evidence type="ECO:0000256" key="1">
    <source>
        <dbReference type="SAM" id="MobiDB-lite"/>
    </source>
</evidence>
<dbReference type="EnsemblMetazoa" id="CJA14479.1">
    <property type="protein sequence ID" value="CJA14479.1"/>
    <property type="gene ID" value="WBGene00133683"/>
</dbReference>
<proteinExistence type="predicted"/>